<name>A0AAW1PI07_9CHLO</name>
<feature type="transmembrane region" description="Helical" evidence="1">
    <location>
        <begin position="55"/>
        <end position="78"/>
    </location>
</feature>
<reference evidence="2 3" key="1">
    <citation type="journal article" date="2024" name="Nat. Commun.">
        <title>Phylogenomics reveals the evolutionary origins of lichenization in chlorophyte algae.</title>
        <authorList>
            <person name="Puginier C."/>
            <person name="Libourel C."/>
            <person name="Otte J."/>
            <person name="Skaloud P."/>
            <person name="Haon M."/>
            <person name="Grisel S."/>
            <person name="Petersen M."/>
            <person name="Berrin J.G."/>
            <person name="Delaux P.M."/>
            <person name="Dal Grande F."/>
            <person name="Keller J."/>
        </authorList>
    </citation>
    <scope>NUCLEOTIDE SEQUENCE [LARGE SCALE GENOMIC DNA]</scope>
    <source>
        <strain evidence="2 3">SAG 2036</strain>
    </source>
</reference>
<evidence type="ECO:0000313" key="3">
    <source>
        <dbReference type="Proteomes" id="UP001465755"/>
    </source>
</evidence>
<keyword evidence="3" id="KW-1185">Reference proteome</keyword>
<evidence type="ECO:0008006" key="4">
    <source>
        <dbReference type="Google" id="ProtNLM"/>
    </source>
</evidence>
<gene>
    <name evidence="2" type="ORF">WJX73_007390</name>
</gene>
<sequence length="358" mass="39773">MQMPVVRLVWAGKPAVRVLMILSGIVLSNRTLSCIQTGNSTKALKALVRGIQMRYVRLAIPLTMISCISVLLLWMGAYETSRQVPGYLTHGPPKSQGNVFYDLWLAVWGGFVDLYVLGYQPAHSSLWCMKAQLLGSYMLYGILLIYGGRASYPWLMWIVGAAILISGNAAAARLTDAASVLFGAIVAYHMRFMNRGTETEKPMAGIVNGGLLATGLLLCSYPTFGPNTPVFHFMLNVGRIIMQYSVWGAPVEVSHQKAVAAFWHTTGACMIVFAVSKLQHRDRLFSHWILQWAGTHSFALFVIHPLVFWTVGAYAFFFTRQLFFSLDLLAFADPMAKLAFALIAVPLIIVLCRQWLKL</sequence>
<protein>
    <recommendedName>
        <fullName evidence="4">Acyltransferase 3 domain-containing protein</fullName>
    </recommendedName>
</protein>
<feature type="transmembrane region" description="Helical" evidence="1">
    <location>
        <begin position="131"/>
        <end position="148"/>
    </location>
</feature>
<dbReference type="AlphaFoldDB" id="A0AAW1PI07"/>
<feature type="transmembrane region" description="Helical" evidence="1">
    <location>
        <begin position="98"/>
        <end position="119"/>
    </location>
</feature>
<evidence type="ECO:0000256" key="1">
    <source>
        <dbReference type="SAM" id="Phobius"/>
    </source>
</evidence>
<keyword evidence="1" id="KW-1133">Transmembrane helix</keyword>
<feature type="transmembrane region" description="Helical" evidence="1">
    <location>
        <begin position="154"/>
        <end position="182"/>
    </location>
</feature>
<evidence type="ECO:0000313" key="2">
    <source>
        <dbReference type="EMBL" id="KAK9808111.1"/>
    </source>
</evidence>
<feature type="transmembrane region" description="Helical" evidence="1">
    <location>
        <begin position="297"/>
        <end position="318"/>
    </location>
</feature>
<feature type="transmembrane region" description="Helical" evidence="1">
    <location>
        <begin position="15"/>
        <end position="35"/>
    </location>
</feature>
<keyword evidence="1" id="KW-0472">Membrane</keyword>
<dbReference type="Proteomes" id="UP001465755">
    <property type="component" value="Unassembled WGS sequence"/>
</dbReference>
<feature type="transmembrane region" description="Helical" evidence="1">
    <location>
        <begin position="338"/>
        <end position="356"/>
    </location>
</feature>
<feature type="transmembrane region" description="Helical" evidence="1">
    <location>
        <begin position="203"/>
        <end position="224"/>
    </location>
</feature>
<dbReference type="EMBL" id="JALJOQ010000027">
    <property type="protein sequence ID" value="KAK9808111.1"/>
    <property type="molecule type" value="Genomic_DNA"/>
</dbReference>
<organism evidence="2 3">
    <name type="scientific">Symbiochloris irregularis</name>
    <dbReference type="NCBI Taxonomy" id="706552"/>
    <lineage>
        <taxon>Eukaryota</taxon>
        <taxon>Viridiplantae</taxon>
        <taxon>Chlorophyta</taxon>
        <taxon>core chlorophytes</taxon>
        <taxon>Trebouxiophyceae</taxon>
        <taxon>Trebouxiales</taxon>
        <taxon>Trebouxiaceae</taxon>
        <taxon>Symbiochloris</taxon>
    </lineage>
</organism>
<proteinExistence type="predicted"/>
<comment type="caution">
    <text evidence="2">The sequence shown here is derived from an EMBL/GenBank/DDBJ whole genome shotgun (WGS) entry which is preliminary data.</text>
</comment>
<feature type="transmembrane region" description="Helical" evidence="1">
    <location>
        <begin position="258"/>
        <end position="276"/>
    </location>
</feature>
<accession>A0AAW1PI07</accession>
<keyword evidence="1" id="KW-0812">Transmembrane</keyword>